<comment type="caution">
    <text evidence="2">The sequence shown here is derived from an EMBL/GenBank/DDBJ whole genome shotgun (WGS) entry which is preliminary data.</text>
</comment>
<dbReference type="PANTHER" id="PTHR42941">
    <property type="entry name" value="SLL1037 PROTEIN"/>
    <property type="match status" value="1"/>
</dbReference>
<keyword evidence="1" id="KW-0812">Transmembrane</keyword>
<dbReference type="InterPro" id="IPR011852">
    <property type="entry name" value="TRAP_TAXI"/>
</dbReference>
<dbReference type="PANTHER" id="PTHR42941:SF1">
    <property type="entry name" value="SLL1037 PROTEIN"/>
    <property type="match status" value="1"/>
</dbReference>
<feature type="transmembrane region" description="Helical" evidence="1">
    <location>
        <begin position="348"/>
        <end position="366"/>
    </location>
</feature>
<sequence>MLKWTSKTPSATWIYADHSSSSPTARRCKPGPAMNSPGVKKMAGPALLLLAVFLLSACDPGGSALRIMITDNRQIEPEILQGAIEERSSVRFELAEVPENMGPLQALTENRADLALVENNVPFRPGIRAVLPTFESVLHLAVRKTYFEDNPHRTLENANFYVANRSSAGQTFVELVMQRDGFEPGQYRVTPVFEENDTDFIIYFGPINPGNTAWLREGFAMVSLGASLNPRRKFYEEGIGYNAPGMRPKVIPALTYDLPGNEESLLSVAVDTLLVTRKQVPESTIYELTRTFLVQKPRLTSMAPHLFAGINESFDPLDLNFPLHRGARAYLERDDPGFIERYAETINMLVYVSFLLISAFLAFARWRDHRKKDRVDVFYRRVFEVRDGMGDASAGKKLEMLDDIEREAFESLIREKLSANESFRIFTDLLARTRQEIRERQP</sequence>
<dbReference type="EMBL" id="SMSE01000001">
    <property type="protein sequence ID" value="TDG15422.1"/>
    <property type="molecule type" value="Genomic_DNA"/>
</dbReference>
<accession>A0A4R5LVJ1</accession>
<dbReference type="SUPFAM" id="SSF53850">
    <property type="entry name" value="Periplasmic binding protein-like II"/>
    <property type="match status" value="1"/>
</dbReference>
<evidence type="ECO:0000256" key="1">
    <source>
        <dbReference type="SAM" id="Phobius"/>
    </source>
</evidence>
<evidence type="ECO:0000313" key="2">
    <source>
        <dbReference type="EMBL" id="TDG15422.1"/>
    </source>
</evidence>
<dbReference type="OrthoDB" id="9776669at2"/>
<keyword evidence="3" id="KW-1185">Reference proteome</keyword>
<dbReference type="Proteomes" id="UP000295554">
    <property type="component" value="Unassembled WGS sequence"/>
</dbReference>
<evidence type="ECO:0000313" key="3">
    <source>
        <dbReference type="Proteomes" id="UP000295554"/>
    </source>
</evidence>
<protein>
    <submittedName>
        <fullName evidence="2">Uncharacterized protein</fullName>
    </submittedName>
</protein>
<reference evidence="2 3" key="1">
    <citation type="submission" date="2019-03" db="EMBL/GenBank/DDBJ databases">
        <title>Seongchinamella monodicae gen. nov., sp. nov., a novel member of the Gammaproteobacteria isolated from a tidal mudflat of beach.</title>
        <authorList>
            <person name="Yang H.G."/>
            <person name="Kang J.W."/>
            <person name="Lee S.D."/>
        </authorList>
    </citation>
    <scope>NUCLEOTIDE SEQUENCE [LARGE SCALE GENOMIC DNA]</scope>
    <source>
        <strain evidence="2 3">GH4-78</strain>
    </source>
</reference>
<organism evidence="2 3">
    <name type="scientific">Seongchinamella unica</name>
    <dbReference type="NCBI Taxonomy" id="2547392"/>
    <lineage>
        <taxon>Bacteria</taxon>
        <taxon>Pseudomonadati</taxon>
        <taxon>Pseudomonadota</taxon>
        <taxon>Gammaproteobacteria</taxon>
        <taxon>Cellvibrionales</taxon>
        <taxon>Halieaceae</taxon>
        <taxon>Seongchinamella</taxon>
    </lineage>
</organism>
<keyword evidence="1" id="KW-1133">Transmembrane helix</keyword>
<name>A0A4R5LVJ1_9GAMM</name>
<keyword evidence="1" id="KW-0472">Membrane</keyword>
<dbReference type="AlphaFoldDB" id="A0A4R5LVJ1"/>
<dbReference type="Pfam" id="PF16868">
    <property type="entry name" value="NMT1_3"/>
    <property type="match status" value="1"/>
</dbReference>
<gene>
    <name evidence="2" type="ORF">E2F43_04105</name>
</gene>
<proteinExistence type="predicted"/>
<dbReference type="Gene3D" id="3.40.190.10">
    <property type="entry name" value="Periplasmic binding protein-like II"/>
    <property type="match status" value="2"/>
</dbReference>